<dbReference type="AlphaFoldDB" id="A0A382SFD8"/>
<proteinExistence type="predicted"/>
<feature type="non-terminal residue" evidence="1">
    <location>
        <position position="36"/>
    </location>
</feature>
<dbReference type="EMBL" id="UINC01128496">
    <property type="protein sequence ID" value="SVD08282.1"/>
    <property type="molecule type" value="Genomic_DNA"/>
</dbReference>
<sequence length="36" mass="3790">QKGPAILPFGGVEVHHRPCRGLSRFRSGDGHGPGPI</sequence>
<feature type="non-terminal residue" evidence="1">
    <location>
        <position position="1"/>
    </location>
</feature>
<accession>A0A382SFD8</accession>
<organism evidence="1">
    <name type="scientific">marine metagenome</name>
    <dbReference type="NCBI Taxonomy" id="408172"/>
    <lineage>
        <taxon>unclassified sequences</taxon>
        <taxon>metagenomes</taxon>
        <taxon>ecological metagenomes</taxon>
    </lineage>
</organism>
<reference evidence="1" key="1">
    <citation type="submission" date="2018-05" db="EMBL/GenBank/DDBJ databases">
        <authorList>
            <person name="Lanie J.A."/>
            <person name="Ng W.-L."/>
            <person name="Kazmierczak K.M."/>
            <person name="Andrzejewski T.M."/>
            <person name="Davidsen T.M."/>
            <person name="Wayne K.J."/>
            <person name="Tettelin H."/>
            <person name="Glass J.I."/>
            <person name="Rusch D."/>
            <person name="Podicherti R."/>
            <person name="Tsui H.-C.T."/>
            <person name="Winkler M.E."/>
        </authorList>
    </citation>
    <scope>NUCLEOTIDE SEQUENCE</scope>
</reference>
<protein>
    <submittedName>
        <fullName evidence="1">Uncharacterized protein</fullName>
    </submittedName>
</protein>
<evidence type="ECO:0000313" key="1">
    <source>
        <dbReference type="EMBL" id="SVD08282.1"/>
    </source>
</evidence>
<name>A0A382SFD8_9ZZZZ</name>
<gene>
    <name evidence="1" type="ORF">METZ01_LOCUS361136</name>
</gene>